<evidence type="ECO:0000313" key="2">
    <source>
        <dbReference type="Proteomes" id="UP000596427"/>
    </source>
</evidence>
<reference evidence="1 2" key="1">
    <citation type="submission" date="2020-10" db="EMBL/GenBank/DDBJ databases">
        <title>Degradation of 1,4-Dioxane by Xanthobacter sp. YN2, via a Novel Group-2 Soluble Di-Iron Monooxygenase.</title>
        <authorList>
            <person name="Ma F."/>
            <person name="Wang Y."/>
            <person name="Yang J."/>
            <person name="Guo H."/>
            <person name="Su D."/>
            <person name="Yu L."/>
        </authorList>
    </citation>
    <scope>NUCLEOTIDE SEQUENCE [LARGE SCALE GENOMIC DNA]</scope>
    <source>
        <strain evidence="1 2">YN2</strain>
        <plasmid evidence="1 2">unnamed3</plasmid>
    </source>
</reference>
<gene>
    <name evidence="1" type="ORF">EZH22_31235</name>
</gene>
<dbReference type="AlphaFoldDB" id="A0A974PVW0"/>
<dbReference type="KEGG" id="xdi:EZH22_31235"/>
<accession>A0A974PVW0</accession>
<keyword evidence="1" id="KW-0614">Plasmid</keyword>
<evidence type="ECO:0000313" key="1">
    <source>
        <dbReference type="EMBL" id="QRG10248.1"/>
    </source>
</evidence>
<dbReference type="EMBL" id="CP063365">
    <property type="protein sequence ID" value="QRG10248.1"/>
    <property type="molecule type" value="Genomic_DNA"/>
</dbReference>
<protein>
    <submittedName>
        <fullName evidence="1">Uncharacterized protein</fullName>
    </submittedName>
</protein>
<organism evidence="1 2">
    <name type="scientific">Xanthobacter dioxanivorans</name>
    <dbReference type="NCBI Taxonomy" id="2528964"/>
    <lineage>
        <taxon>Bacteria</taxon>
        <taxon>Pseudomonadati</taxon>
        <taxon>Pseudomonadota</taxon>
        <taxon>Alphaproteobacteria</taxon>
        <taxon>Hyphomicrobiales</taxon>
        <taxon>Xanthobacteraceae</taxon>
        <taxon>Xanthobacter</taxon>
    </lineage>
</organism>
<dbReference type="Proteomes" id="UP000596427">
    <property type="component" value="Plasmid unnamed3"/>
</dbReference>
<keyword evidence="2" id="KW-1185">Reference proteome</keyword>
<geneLocation type="plasmid" evidence="1 2">
    <name>unnamed3</name>
</geneLocation>
<name>A0A974PVW0_9HYPH</name>
<sequence length="137" mass="14237">MSGLQKMRLAHTAIGGRIVLARFGADPTVALETRDAQSEFFKTAVSFVFDGDLPAPGSAGEVSFGGGDEQFVITIRRLDAASPEHGAPGAWGDPRMDGLEVRLREVLAASGVAPADQSSILHALASDTDRAASEASN</sequence>
<dbReference type="RefSeq" id="WP_203197123.1">
    <property type="nucleotide sequence ID" value="NZ_CP063365.1"/>
</dbReference>
<proteinExistence type="predicted"/>